<dbReference type="EMBL" id="JEMB01001053">
    <property type="protein sequence ID" value="KYF91134.1"/>
    <property type="molecule type" value="Genomic_DNA"/>
</dbReference>
<proteinExistence type="predicted"/>
<protein>
    <recommendedName>
        <fullName evidence="4">VCBS repeat-containing protein</fullName>
    </recommendedName>
</protein>
<evidence type="ECO:0000256" key="1">
    <source>
        <dbReference type="ARBA" id="ARBA00022729"/>
    </source>
</evidence>
<dbReference type="Proteomes" id="UP000075635">
    <property type="component" value="Unassembled WGS sequence"/>
</dbReference>
<keyword evidence="1" id="KW-0732">Signal</keyword>
<organism evidence="2 3">
    <name type="scientific">Sorangium cellulosum</name>
    <name type="common">Polyangium cellulosum</name>
    <dbReference type="NCBI Taxonomy" id="56"/>
    <lineage>
        <taxon>Bacteria</taxon>
        <taxon>Pseudomonadati</taxon>
        <taxon>Myxococcota</taxon>
        <taxon>Polyangia</taxon>
        <taxon>Polyangiales</taxon>
        <taxon>Polyangiaceae</taxon>
        <taxon>Sorangium</taxon>
    </lineage>
</organism>
<dbReference type="SUPFAM" id="SSF69318">
    <property type="entry name" value="Integrin alpha N-terminal domain"/>
    <property type="match status" value="1"/>
</dbReference>
<comment type="caution">
    <text evidence="2">The sequence shown here is derived from an EMBL/GenBank/DDBJ whole genome shotgun (WGS) entry which is preliminary data.</text>
</comment>
<dbReference type="InterPro" id="IPR013517">
    <property type="entry name" value="FG-GAP"/>
</dbReference>
<name>A0A150SF98_SORCE</name>
<dbReference type="InterPro" id="IPR028994">
    <property type="entry name" value="Integrin_alpha_N"/>
</dbReference>
<dbReference type="Pfam" id="PF01839">
    <property type="entry name" value="FG-GAP"/>
    <property type="match status" value="1"/>
</dbReference>
<accession>A0A150SF98</accession>
<evidence type="ECO:0008006" key="4">
    <source>
        <dbReference type="Google" id="ProtNLM"/>
    </source>
</evidence>
<evidence type="ECO:0000313" key="3">
    <source>
        <dbReference type="Proteomes" id="UP000075635"/>
    </source>
</evidence>
<gene>
    <name evidence="2" type="ORF">BE17_11390</name>
</gene>
<evidence type="ECO:0000313" key="2">
    <source>
        <dbReference type="EMBL" id="KYF91134.1"/>
    </source>
</evidence>
<sequence>MTRIPGLSRAHAYLRSSRLSGRRRGEDHDRARDAVKLAVGRTRTWISDSSGVFDETIVSWGNAVGVGDLNGDGKPDIVHDDGEAVSVLVINL</sequence>
<dbReference type="AlphaFoldDB" id="A0A150SF98"/>
<reference evidence="2 3" key="1">
    <citation type="submission" date="2014-02" db="EMBL/GenBank/DDBJ databases">
        <title>The small core and large imbalanced accessory genome model reveals a collaborative survival strategy of Sorangium cellulosum strains in nature.</title>
        <authorList>
            <person name="Han K."/>
            <person name="Peng R."/>
            <person name="Blom J."/>
            <person name="Li Y.-Z."/>
        </authorList>
    </citation>
    <scope>NUCLEOTIDE SEQUENCE [LARGE SCALE GENOMIC DNA]</scope>
    <source>
        <strain evidence="2 3">So0011-07</strain>
    </source>
</reference>